<feature type="domain" description="HTH cro/C1-type" evidence="1">
    <location>
        <begin position="11"/>
        <end position="66"/>
    </location>
</feature>
<keyword evidence="3" id="KW-1185">Reference proteome</keyword>
<evidence type="ECO:0000259" key="1">
    <source>
        <dbReference type="PROSITE" id="PS50943"/>
    </source>
</evidence>
<gene>
    <name evidence="2" type="ORF">ACFSFY_00215</name>
</gene>
<dbReference type="InterPro" id="IPR001387">
    <property type="entry name" value="Cro/C1-type_HTH"/>
</dbReference>
<dbReference type="SUPFAM" id="SSF47413">
    <property type="entry name" value="lambda repressor-like DNA-binding domains"/>
    <property type="match status" value="1"/>
</dbReference>
<dbReference type="PROSITE" id="PS50943">
    <property type="entry name" value="HTH_CROC1"/>
    <property type="match status" value="1"/>
</dbReference>
<proteinExistence type="predicted"/>
<protein>
    <submittedName>
        <fullName evidence="2">Helix-turn-helix domain-containing protein</fullName>
    </submittedName>
</protein>
<dbReference type="Pfam" id="PF13443">
    <property type="entry name" value="HTH_26"/>
    <property type="match status" value="1"/>
</dbReference>
<dbReference type="SMART" id="SM00530">
    <property type="entry name" value="HTH_XRE"/>
    <property type="match status" value="1"/>
</dbReference>
<sequence length="81" mass="9431">MDVHDAVTERVRTLCKDRGWTTNELIRRSGVNQSTISEIMSGRSKYPRIITLKKIAHGFDMTLSEFFDTELFSELKNEKNH</sequence>
<dbReference type="Proteomes" id="UP001597218">
    <property type="component" value="Unassembled WGS sequence"/>
</dbReference>
<reference evidence="3" key="1">
    <citation type="journal article" date="2019" name="Int. J. Syst. Evol. Microbiol.">
        <title>The Global Catalogue of Microorganisms (GCM) 10K type strain sequencing project: providing services to taxonomists for standard genome sequencing and annotation.</title>
        <authorList>
            <consortium name="The Broad Institute Genomics Platform"/>
            <consortium name="The Broad Institute Genome Sequencing Center for Infectious Disease"/>
            <person name="Wu L."/>
            <person name="Ma J."/>
        </authorList>
    </citation>
    <scope>NUCLEOTIDE SEQUENCE [LARGE SCALE GENOMIC DNA]</scope>
    <source>
        <strain evidence="3">CGMCC 4.7177</strain>
    </source>
</reference>
<dbReference type="EMBL" id="JBHUGI010000001">
    <property type="protein sequence ID" value="MFD1926496.1"/>
    <property type="molecule type" value="Genomic_DNA"/>
</dbReference>
<dbReference type="CDD" id="cd00093">
    <property type="entry name" value="HTH_XRE"/>
    <property type="match status" value="1"/>
</dbReference>
<name>A0ABW4SB63_9BACL</name>
<accession>A0ABW4SB63</accession>
<comment type="caution">
    <text evidence="2">The sequence shown here is derived from an EMBL/GenBank/DDBJ whole genome shotgun (WGS) entry which is preliminary data.</text>
</comment>
<dbReference type="InterPro" id="IPR010982">
    <property type="entry name" value="Lambda_DNA-bd_dom_sf"/>
</dbReference>
<evidence type="ECO:0000313" key="2">
    <source>
        <dbReference type="EMBL" id="MFD1926496.1"/>
    </source>
</evidence>
<organism evidence="2 3">
    <name type="scientific">Sporosarcina siberiensis</name>
    <dbReference type="NCBI Taxonomy" id="1365606"/>
    <lineage>
        <taxon>Bacteria</taxon>
        <taxon>Bacillati</taxon>
        <taxon>Bacillota</taxon>
        <taxon>Bacilli</taxon>
        <taxon>Bacillales</taxon>
        <taxon>Caryophanaceae</taxon>
        <taxon>Sporosarcina</taxon>
    </lineage>
</organism>
<dbReference type="Gene3D" id="1.10.260.40">
    <property type="entry name" value="lambda repressor-like DNA-binding domains"/>
    <property type="match status" value="1"/>
</dbReference>
<evidence type="ECO:0000313" key="3">
    <source>
        <dbReference type="Proteomes" id="UP001597218"/>
    </source>
</evidence>
<dbReference type="RefSeq" id="WP_381535145.1">
    <property type="nucleotide sequence ID" value="NZ_JBHUGI010000001.1"/>
</dbReference>